<dbReference type="OrthoDB" id="8927710at2759"/>
<feature type="compositionally biased region" description="Basic residues" evidence="9">
    <location>
        <begin position="27"/>
        <end position="41"/>
    </location>
</feature>
<reference evidence="10" key="2">
    <citation type="submission" date="2025-08" db="UniProtKB">
        <authorList>
            <consortium name="Ensembl"/>
        </authorList>
    </citation>
    <scope>IDENTIFICATION</scope>
    <source>
        <strain evidence="10">Hd-rR</strain>
    </source>
</reference>
<dbReference type="CTD" id="55166"/>
<evidence type="ECO:0000256" key="4">
    <source>
        <dbReference type="ARBA" id="ARBA00016397"/>
    </source>
</evidence>
<keyword evidence="11" id="KW-1185">Reference proteome</keyword>
<evidence type="ECO:0000256" key="1">
    <source>
        <dbReference type="ARBA" id="ARBA00004123"/>
    </source>
</evidence>
<evidence type="ECO:0000313" key="10">
    <source>
        <dbReference type="Ensembl" id="ENSORLP00000006319.2"/>
    </source>
</evidence>
<evidence type="ECO:0000256" key="8">
    <source>
        <dbReference type="SAM" id="Coils"/>
    </source>
</evidence>
<evidence type="ECO:0000256" key="9">
    <source>
        <dbReference type="SAM" id="MobiDB-lite"/>
    </source>
</evidence>
<dbReference type="InParanoid" id="H2LJX2"/>
<evidence type="ECO:0000256" key="2">
    <source>
        <dbReference type="ARBA" id="ARBA00004584"/>
    </source>
</evidence>
<dbReference type="GeneID" id="101174332"/>
<dbReference type="AlphaFoldDB" id="H2LJX2"/>
<evidence type="ECO:0000256" key="6">
    <source>
        <dbReference type="ARBA" id="ARBA00023242"/>
    </source>
</evidence>
<keyword evidence="5" id="KW-0158">Chromosome</keyword>
<dbReference type="RefSeq" id="XP_004067113.2">
    <property type="nucleotide sequence ID" value="XM_004067065.4"/>
</dbReference>
<feature type="compositionally biased region" description="Basic residues" evidence="9">
    <location>
        <begin position="66"/>
        <end position="78"/>
    </location>
</feature>
<reference evidence="10" key="3">
    <citation type="submission" date="2025-09" db="UniProtKB">
        <authorList>
            <consortium name="Ensembl"/>
        </authorList>
    </citation>
    <scope>IDENTIFICATION</scope>
    <source>
        <strain evidence="10">Hd-rR</strain>
    </source>
</reference>
<sequence>MGITETARNLNKSVGTLICFANMKPVRGSKRSPTLKKKRAEPRKVTPNQDEEQSDGNQNKPAHQQVAKKRKGSVRKKKGVPDSWVLMPSSSISAVENILDLSILATLALRAPDKKESQTHLNTLKTKFLSECAQLKVPKTKQKHTVHLSLRHQEESKKSLMGQKTLSLLKEDLKSVVNALQKVEERTVSLEHACSSLREELEEEEEKAKEILQIADRSVLKLPPVPSVTEEDALESRLRKIIPANSLESTARKLGAVLQKPKANQEAQMLLTQAQKSAELLFNPLHKDG</sequence>
<comment type="similarity">
    <text evidence="3">Belongs to the CENP-Q/OKP1 family.</text>
</comment>
<dbReference type="PANTHER" id="PTHR31345:SF3">
    <property type="entry name" value="CENTROMERE PROTEIN Q"/>
    <property type="match status" value="1"/>
</dbReference>
<dbReference type="GO" id="GO:0000775">
    <property type="term" value="C:chromosome, centromeric region"/>
    <property type="evidence" value="ECO:0007669"/>
    <property type="project" value="UniProtKB-SubCell"/>
</dbReference>
<keyword evidence="7" id="KW-0137">Centromere</keyword>
<reference evidence="10 11" key="1">
    <citation type="journal article" date="2007" name="Nature">
        <title>The medaka draft genome and insights into vertebrate genome evolution.</title>
        <authorList>
            <person name="Kasahara M."/>
            <person name="Naruse K."/>
            <person name="Sasaki S."/>
            <person name="Nakatani Y."/>
            <person name="Qu W."/>
            <person name="Ahsan B."/>
            <person name="Yamada T."/>
            <person name="Nagayasu Y."/>
            <person name="Doi K."/>
            <person name="Kasai Y."/>
            <person name="Jindo T."/>
            <person name="Kobayashi D."/>
            <person name="Shimada A."/>
            <person name="Toyoda A."/>
            <person name="Kuroki Y."/>
            <person name="Fujiyama A."/>
            <person name="Sasaki T."/>
            <person name="Shimizu A."/>
            <person name="Asakawa S."/>
            <person name="Shimizu N."/>
            <person name="Hashimoto S."/>
            <person name="Yang J."/>
            <person name="Lee Y."/>
            <person name="Matsushima K."/>
            <person name="Sugano S."/>
            <person name="Sakaizumi M."/>
            <person name="Narita T."/>
            <person name="Ohishi K."/>
            <person name="Haga S."/>
            <person name="Ohta F."/>
            <person name="Nomoto H."/>
            <person name="Nogata K."/>
            <person name="Morishita T."/>
            <person name="Endo T."/>
            <person name="Shin-I T."/>
            <person name="Takeda H."/>
            <person name="Morishita S."/>
            <person name="Kohara Y."/>
        </authorList>
    </citation>
    <scope>NUCLEOTIDE SEQUENCE [LARGE SCALE GENOMIC DNA]</scope>
    <source>
        <strain evidence="10 11">Hd-rR</strain>
    </source>
</reference>
<gene>
    <name evidence="10" type="primary">cenpq</name>
</gene>
<evidence type="ECO:0000256" key="5">
    <source>
        <dbReference type="ARBA" id="ARBA00022454"/>
    </source>
</evidence>
<name>H2LJX2_ORYLA</name>
<proteinExistence type="inferred from homology"/>
<dbReference type="GO" id="GO:0005634">
    <property type="term" value="C:nucleus"/>
    <property type="evidence" value="ECO:0000318"/>
    <property type="project" value="GO_Central"/>
</dbReference>
<organism evidence="10 11">
    <name type="scientific">Oryzias latipes</name>
    <name type="common">Japanese rice fish</name>
    <name type="synonym">Japanese killifish</name>
    <dbReference type="NCBI Taxonomy" id="8090"/>
    <lineage>
        <taxon>Eukaryota</taxon>
        <taxon>Metazoa</taxon>
        <taxon>Chordata</taxon>
        <taxon>Craniata</taxon>
        <taxon>Vertebrata</taxon>
        <taxon>Euteleostomi</taxon>
        <taxon>Actinopterygii</taxon>
        <taxon>Neopterygii</taxon>
        <taxon>Teleostei</taxon>
        <taxon>Neoteleostei</taxon>
        <taxon>Acanthomorphata</taxon>
        <taxon>Ovalentaria</taxon>
        <taxon>Atherinomorphae</taxon>
        <taxon>Beloniformes</taxon>
        <taxon>Adrianichthyidae</taxon>
        <taxon>Oryziinae</taxon>
        <taxon>Oryzias</taxon>
    </lineage>
</organism>
<feature type="coiled-coil region" evidence="8">
    <location>
        <begin position="166"/>
        <end position="218"/>
    </location>
</feature>
<dbReference type="PANTHER" id="PTHR31345">
    <property type="entry name" value="CENTROMERE PROTEIN Q"/>
    <property type="match status" value="1"/>
</dbReference>
<accession>H2LJX2</accession>
<dbReference type="GeneTree" id="ENSGT00940000177906"/>
<dbReference type="STRING" id="8090.ENSORLP00000006319"/>
<dbReference type="Bgee" id="ENSORLG00000005015">
    <property type="expression patterns" value="Expressed in testis and 12 other cell types or tissues"/>
</dbReference>
<evidence type="ECO:0000256" key="7">
    <source>
        <dbReference type="ARBA" id="ARBA00023328"/>
    </source>
</evidence>
<dbReference type="Ensembl" id="ENSORLT00000006320.2">
    <property type="protein sequence ID" value="ENSORLP00000006319.2"/>
    <property type="gene ID" value="ENSORLG00000005015.2"/>
</dbReference>
<dbReference type="Pfam" id="PF13094">
    <property type="entry name" value="CENP-Q"/>
    <property type="match status" value="1"/>
</dbReference>
<keyword evidence="6" id="KW-0539">Nucleus</keyword>
<dbReference type="InterPro" id="IPR025212">
    <property type="entry name" value="CAD_CENP-Q"/>
</dbReference>
<protein>
    <recommendedName>
        <fullName evidence="4">Centromere protein Q</fullName>
    </recommendedName>
</protein>
<feature type="region of interest" description="Disordered" evidence="9">
    <location>
        <begin position="25"/>
        <end position="81"/>
    </location>
</feature>
<dbReference type="KEGG" id="ola:101174332"/>
<keyword evidence="8" id="KW-0175">Coiled coil</keyword>
<dbReference type="Proteomes" id="UP000001038">
    <property type="component" value="Chromosome 3"/>
</dbReference>
<evidence type="ECO:0000313" key="11">
    <source>
        <dbReference type="Proteomes" id="UP000001038"/>
    </source>
</evidence>
<evidence type="ECO:0000256" key="3">
    <source>
        <dbReference type="ARBA" id="ARBA00008191"/>
    </source>
</evidence>
<comment type="subcellular location">
    <subcellularLocation>
        <location evidence="2">Chromosome</location>
        <location evidence="2">Centromere</location>
    </subcellularLocation>
    <subcellularLocation>
        <location evidence="1">Nucleus</location>
    </subcellularLocation>
</comment>